<evidence type="ECO:0000313" key="1">
    <source>
        <dbReference type="Proteomes" id="UP000829291"/>
    </source>
</evidence>
<organism evidence="1 2">
    <name type="scientific">Neodiprion lecontei</name>
    <name type="common">Redheaded pine sawfly</name>
    <dbReference type="NCBI Taxonomy" id="441921"/>
    <lineage>
        <taxon>Eukaryota</taxon>
        <taxon>Metazoa</taxon>
        <taxon>Ecdysozoa</taxon>
        <taxon>Arthropoda</taxon>
        <taxon>Hexapoda</taxon>
        <taxon>Insecta</taxon>
        <taxon>Pterygota</taxon>
        <taxon>Neoptera</taxon>
        <taxon>Endopterygota</taxon>
        <taxon>Hymenoptera</taxon>
        <taxon>Tenthredinoidea</taxon>
        <taxon>Diprionidae</taxon>
        <taxon>Diprioninae</taxon>
        <taxon>Neodiprion</taxon>
    </lineage>
</organism>
<reference evidence="2" key="1">
    <citation type="submission" date="2025-08" db="UniProtKB">
        <authorList>
            <consortium name="RefSeq"/>
        </authorList>
    </citation>
    <scope>IDENTIFICATION</scope>
    <source>
        <tissue evidence="2">Thorax and Abdomen</tissue>
    </source>
</reference>
<accession>A0ABM3FXB4</accession>
<gene>
    <name evidence="2" type="primary">LOC124293883</name>
</gene>
<proteinExistence type="predicted"/>
<dbReference type="Proteomes" id="UP000829291">
    <property type="component" value="Chromosome 4"/>
</dbReference>
<dbReference type="GeneID" id="124293883"/>
<sequence>MASNRYAVIEFKDGVSLATEKWMTPRKRHCYWPPYRNESRLLKAVENQEDVSENWPQHDIIKILASTKTFKRGQTKCTEALVMSDINTDLERDNIGSKKSTQSSVIIRPFPPIDIEGAACFSSGNEDSDIETIKKRSAPKTSLRSNTKDPISSINKPSVIEGTVQSNLTLKKLNDWIITILTALAKFDMKIDALAAEVRNIGLILAAKTTDEEIDKTESQILKAFPLKKEADLAEVEQRLSTDANYKNTMVSSAAVSRNLLL</sequence>
<dbReference type="RefSeq" id="XP_046592651.1">
    <property type="nucleotide sequence ID" value="XM_046736695.1"/>
</dbReference>
<name>A0ABM3FXB4_NEOLC</name>
<evidence type="ECO:0000313" key="2">
    <source>
        <dbReference type="RefSeq" id="XP_046592651.1"/>
    </source>
</evidence>
<keyword evidence="1" id="KW-1185">Reference proteome</keyword>
<protein>
    <submittedName>
        <fullName evidence="2">Uncharacterized protein LOC124293883</fullName>
    </submittedName>
</protein>